<name>B4QBB2_DROSI</name>
<organism evidence="2 3">
    <name type="scientific">Drosophila simulans</name>
    <name type="common">Fruit fly</name>
    <dbReference type="NCBI Taxonomy" id="7240"/>
    <lineage>
        <taxon>Eukaryota</taxon>
        <taxon>Metazoa</taxon>
        <taxon>Ecdysozoa</taxon>
        <taxon>Arthropoda</taxon>
        <taxon>Hexapoda</taxon>
        <taxon>Insecta</taxon>
        <taxon>Pterygota</taxon>
        <taxon>Neoptera</taxon>
        <taxon>Endopterygota</taxon>
        <taxon>Diptera</taxon>
        <taxon>Brachycera</taxon>
        <taxon>Muscomorpha</taxon>
        <taxon>Ephydroidea</taxon>
        <taxon>Drosophilidae</taxon>
        <taxon>Drosophila</taxon>
        <taxon>Sophophora</taxon>
    </lineage>
</organism>
<evidence type="ECO:0000256" key="1">
    <source>
        <dbReference type="SAM" id="SignalP"/>
    </source>
</evidence>
<sequence>MSRSTSKTTSLLCGSIIIFFVTICGCLAQGDSSYLTGKCRQFWPFSGTFIGCTERKIYIMQNIIKS</sequence>
<accession>B4QBB2</accession>
<protein>
    <submittedName>
        <fullName evidence="2">GD25455</fullName>
    </submittedName>
</protein>
<dbReference type="HOGENOM" id="CLU_2833906_0_0_1"/>
<gene>
    <name evidence="2" type="primary">Dsim\GD25455</name>
    <name evidence="2" type="ORF">Dsim_GD25455</name>
</gene>
<dbReference type="EMBL" id="CM000362">
    <property type="protein sequence ID" value="EDX07536.1"/>
    <property type="molecule type" value="Genomic_DNA"/>
</dbReference>
<keyword evidence="3" id="KW-1185">Reference proteome</keyword>
<feature type="chain" id="PRO_5002823539" evidence="1">
    <location>
        <begin position="29"/>
        <end position="66"/>
    </location>
</feature>
<dbReference type="PhylomeDB" id="B4QBB2"/>
<keyword evidence="1" id="KW-0732">Signal</keyword>
<dbReference type="AlphaFoldDB" id="B4QBB2"/>
<feature type="signal peptide" evidence="1">
    <location>
        <begin position="1"/>
        <end position="28"/>
    </location>
</feature>
<dbReference type="PROSITE" id="PS51257">
    <property type="entry name" value="PROKAR_LIPOPROTEIN"/>
    <property type="match status" value="1"/>
</dbReference>
<evidence type="ECO:0000313" key="2">
    <source>
        <dbReference type="EMBL" id="EDX07536.1"/>
    </source>
</evidence>
<dbReference type="STRING" id="7240.B4QBB2"/>
<proteinExistence type="predicted"/>
<evidence type="ECO:0000313" key="3">
    <source>
        <dbReference type="Proteomes" id="UP000000304"/>
    </source>
</evidence>
<reference evidence="2 3" key="1">
    <citation type="journal article" date="2007" name="Nature">
        <title>Evolution of genes and genomes on the Drosophila phylogeny.</title>
        <authorList>
            <consortium name="Drosophila 12 Genomes Consortium"/>
            <person name="Clark A.G."/>
            <person name="Eisen M.B."/>
            <person name="Smith D.R."/>
            <person name="Bergman C.M."/>
            <person name="Oliver B."/>
            <person name="Markow T.A."/>
            <person name="Kaufman T.C."/>
            <person name="Kellis M."/>
            <person name="Gelbart W."/>
            <person name="Iyer V.N."/>
            <person name="Pollard D.A."/>
            <person name="Sackton T.B."/>
            <person name="Larracuente A.M."/>
            <person name="Singh N.D."/>
            <person name="Abad J.P."/>
            <person name="Abt D.N."/>
            <person name="Adryan B."/>
            <person name="Aguade M."/>
            <person name="Akashi H."/>
            <person name="Anderson W.W."/>
            <person name="Aquadro C.F."/>
            <person name="Ardell D.H."/>
            <person name="Arguello R."/>
            <person name="Artieri C.G."/>
            <person name="Barbash D.A."/>
            <person name="Barker D."/>
            <person name="Barsanti P."/>
            <person name="Batterham P."/>
            <person name="Batzoglou S."/>
            <person name="Begun D."/>
            <person name="Bhutkar A."/>
            <person name="Blanco E."/>
            <person name="Bosak S.A."/>
            <person name="Bradley R.K."/>
            <person name="Brand A.D."/>
            <person name="Brent M.R."/>
            <person name="Brooks A.N."/>
            <person name="Brown R.H."/>
            <person name="Butlin R.K."/>
            <person name="Caggese C."/>
            <person name="Calvi B.R."/>
            <person name="Bernardo de Carvalho A."/>
            <person name="Caspi A."/>
            <person name="Castrezana S."/>
            <person name="Celniker S.E."/>
            <person name="Chang J.L."/>
            <person name="Chapple C."/>
            <person name="Chatterji S."/>
            <person name="Chinwalla A."/>
            <person name="Civetta A."/>
            <person name="Clifton S.W."/>
            <person name="Comeron J.M."/>
            <person name="Costello J.C."/>
            <person name="Coyne J.A."/>
            <person name="Daub J."/>
            <person name="David R.G."/>
            <person name="Delcher A.L."/>
            <person name="Delehaunty K."/>
            <person name="Do C.B."/>
            <person name="Ebling H."/>
            <person name="Edwards K."/>
            <person name="Eickbush T."/>
            <person name="Evans J.D."/>
            <person name="Filipski A."/>
            <person name="Findeiss S."/>
            <person name="Freyhult E."/>
            <person name="Fulton L."/>
            <person name="Fulton R."/>
            <person name="Garcia A.C."/>
            <person name="Gardiner A."/>
            <person name="Garfield D.A."/>
            <person name="Garvin B.E."/>
            <person name="Gibson G."/>
            <person name="Gilbert D."/>
            <person name="Gnerre S."/>
            <person name="Godfrey J."/>
            <person name="Good R."/>
            <person name="Gotea V."/>
            <person name="Gravely B."/>
            <person name="Greenberg A.J."/>
            <person name="Griffiths-Jones S."/>
            <person name="Gross S."/>
            <person name="Guigo R."/>
            <person name="Gustafson E.A."/>
            <person name="Haerty W."/>
            <person name="Hahn M.W."/>
            <person name="Halligan D.L."/>
            <person name="Halpern A.L."/>
            <person name="Halter G.M."/>
            <person name="Han M.V."/>
            <person name="Heger A."/>
            <person name="Hillier L."/>
            <person name="Hinrichs A.S."/>
            <person name="Holmes I."/>
            <person name="Hoskins R.A."/>
            <person name="Hubisz M.J."/>
            <person name="Hultmark D."/>
            <person name="Huntley M.A."/>
            <person name="Jaffe D.B."/>
            <person name="Jagadeeshan S."/>
            <person name="Jeck W.R."/>
            <person name="Johnson J."/>
            <person name="Jones C.D."/>
            <person name="Jordan W.C."/>
            <person name="Karpen G.H."/>
            <person name="Kataoka E."/>
            <person name="Keightley P.D."/>
            <person name="Kheradpour P."/>
            <person name="Kirkness E.F."/>
            <person name="Koerich L.B."/>
            <person name="Kristiansen K."/>
            <person name="Kudrna D."/>
            <person name="Kulathinal R.J."/>
            <person name="Kumar S."/>
            <person name="Kwok R."/>
            <person name="Lander E."/>
            <person name="Langley C.H."/>
            <person name="Lapoint R."/>
            <person name="Lazzaro B.P."/>
            <person name="Lee S.J."/>
            <person name="Levesque L."/>
            <person name="Li R."/>
            <person name="Lin C.F."/>
            <person name="Lin M.F."/>
            <person name="Lindblad-Toh K."/>
            <person name="Llopart A."/>
            <person name="Long M."/>
            <person name="Low L."/>
            <person name="Lozovsky E."/>
            <person name="Lu J."/>
            <person name="Luo M."/>
            <person name="Machado C.A."/>
            <person name="Makalowski W."/>
            <person name="Marzo M."/>
            <person name="Matsuda M."/>
            <person name="Matzkin L."/>
            <person name="McAllister B."/>
            <person name="McBride C.S."/>
            <person name="McKernan B."/>
            <person name="McKernan K."/>
            <person name="Mendez-Lago M."/>
            <person name="Minx P."/>
            <person name="Mollenhauer M.U."/>
            <person name="Montooth K."/>
            <person name="Mount S.M."/>
            <person name="Mu X."/>
            <person name="Myers E."/>
            <person name="Negre B."/>
            <person name="Newfeld S."/>
            <person name="Nielsen R."/>
            <person name="Noor M.A."/>
            <person name="O'Grady P."/>
            <person name="Pachter L."/>
            <person name="Papaceit M."/>
            <person name="Parisi M.J."/>
            <person name="Parisi M."/>
            <person name="Parts L."/>
            <person name="Pedersen J.S."/>
            <person name="Pesole G."/>
            <person name="Phillippy A.M."/>
            <person name="Ponting C.P."/>
            <person name="Pop M."/>
            <person name="Porcelli D."/>
            <person name="Powell J.R."/>
            <person name="Prohaska S."/>
            <person name="Pruitt K."/>
            <person name="Puig M."/>
            <person name="Quesneville H."/>
            <person name="Ram K.R."/>
            <person name="Rand D."/>
            <person name="Rasmussen M.D."/>
            <person name="Reed L.K."/>
            <person name="Reenan R."/>
            <person name="Reily A."/>
            <person name="Remington K.A."/>
            <person name="Rieger T.T."/>
            <person name="Ritchie M.G."/>
            <person name="Robin C."/>
            <person name="Rogers Y.H."/>
            <person name="Rohde C."/>
            <person name="Rozas J."/>
            <person name="Rubenfield M.J."/>
            <person name="Ruiz A."/>
            <person name="Russo S."/>
            <person name="Salzberg S.L."/>
            <person name="Sanchez-Gracia A."/>
            <person name="Saranga D.J."/>
            <person name="Sato H."/>
            <person name="Schaeffer S.W."/>
            <person name="Schatz M.C."/>
            <person name="Schlenke T."/>
            <person name="Schwartz R."/>
            <person name="Segarra C."/>
            <person name="Singh R.S."/>
            <person name="Sirot L."/>
            <person name="Sirota M."/>
            <person name="Sisneros N.B."/>
            <person name="Smith C.D."/>
            <person name="Smith T.F."/>
            <person name="Spieth J."/>
            <person name="Stage D.E."/>
            <person name="Stark A."/>
            <person name="Stephan W."/>
            <person name="Strausberg R.L."/>
            <person name="Strempel S."/>
            <person name="Sturgill D."/>
            <person name="Sutton G."/>
            <person name="Sutton G.G."/>
            <person name="Tao W."/>
            <person name="Teichmann S."/>
            <person name="Tobari Y.N."/>
            <person name="Tomimura Y."/>
            <person name="Tsolas J.M."/>
            <person name="Valente V.L."/>
            <person name="Venter E."/>
            <person name="Venter J.C."/>
            <person name="Vicario S."/>
            <person name="Vieira F.G."/>
            <person name="Vilella A.J."/>
            <person name="Villasante A."/>
            <person name="Walenz B."/>
            <person name="Wang J."/>
            <person name="Wasserman M."/>
            <person name="Watts T."/>
            <person name="Wilson D."/>
            <person name="Wilson R.K."/>
            <person name="Wing R.A."/>
            <person name="Wolfner M.F."/>
            <person name="Wong A."/>
            <person name="Wong G.K."/>
            <person name="Wu C.I."/>
            <person name="Wu G."/>
            <person name="Yamamoto D."/>
            <person name="Yang H.P."/>
            <person name="Yang S.P."/>
            <person name="Yorke J.A."/>
            <person name="Yoshida K."/>
            <person name="Zdobnov E."/>
            <person name="Zhang P."/>
            <person name="Zhang Y."/>
            <person name="Zimin A.V."/>
            <person name="Baldwin J."/>
            <person name="Abdouelleil A."/>
            <person name="Abdulkadir J."/>
            <person name="Abebe A."/>
            <person name="Abera B."/>
            <person name="Abreu J."/>
            <person name="Acer S.C."/>
            <person name="Aftuck L."/>
            <person name="Alexander A."/>
            <person name="An P."/>
            <person name="Anderson E."/>
            <person name="Anderson S."/>
            <person name="Arachi H."/>
            <person name="Azer M."/>
            <person name="Bachantsang P."/>
            <person name="Barry A."/>
            <person name="Bayul T."/>
            <person name="Berlin A."/>
            <person name="Bessette D."/>
            <person name="Bloom T."/>
            <person name="Blye J."/>
            <person name="Boguslavskiy L."/>
            <person name="Bonnet C."/>
            <person name="Boukhgalter B."/>
            <person name="Bourzgui I."/>
            <person name="Brown A."/>
            <person name="Cahill P."/>
            <person name="Channer S."/>
            <person name="Cheshatsang Y."/>
            <person name="Chuda L."/>
            <person name="Citroen M."/>
            <person name="Collymore A."/>
            <person name="Cooke P."/>
            <person name="Costello M."/>
            <person name="D'Aco K."/>
            <person name="Daza R."/>
            <person name="De Haan G."/>
            <person name="DeGray S."/>
            <person name="DeMaso C."/>
            <person name="Dhargay N."/>
            <person name="Dooley K."/>
            <person name="Dooley E."/>
            <person name="Doricent M."/>
            <person name="Dorje P."/>
            <person name="Dorjee K."/>
            <person name="Dupes A."/>
            <person name="Elong R."/>
            <person name="Falk J."/>
            <person name="Farina A."/>
            <person name="Faro S."/>
            <person name="Ferguson D."/>
            <person name="Fisher S."/>
            <person name="Foley C.D."/>
            <person name="Franke A."/>
            <person name="Friedrich D."/>
            <person name="Gadbois L."/>
            <person name="Gearin G."/>
            <person name="Gearin C.R."/>
            <person name="Giannoukos G."/>
            <person name="Goode T."/>
            <person name="Graham J."/>
            <person name="Grandbois E."/>
            <person name="Grewal S."/>
            <person name="Gyaltsen K."/>
            <person name="Hafez N."/>
            <person name="Hagos B."/>
            <person name="Hall J."/>
            <person name="Henson C."/>
            <person name="Hollinger A."/>
            <person name="Honan T."/>
            <person name="Huard M.D."/>
            <person name="Hughes L."/>
            <person name="Hurhula B."/>
            <person name="Husby M.E."/>
            <person name="Kamat A."/>
            <person name="Kanga B."/>
            <person name="Kashin S."/>
            <person name="Khazanovich D."/>
            <person name="Kisner P."/>
            <person name="Lance K."/>
            <person name="Lara M."/>
            <person name="Lee W."/>
            <person name="Lennon N."/>
            <person name="Letendre F."/>
            <person name="LeVine R."/>
            <person name="Lipovsky A."/>
            <person name="Liu X."/>
            <person name="Liu J."/>
            <person name="Liu S."/>
            <person name="Lokyitsang T."/>
            <person name="Lokyitsang Y."/>
            <person name="Lubonja R."/>
            <person name="Lui A."/>
            <person name="MacDonald P."/>
            <person name="Magnisalis V."/>
            <person name="Maru K."/>
            <person name="Matthews C."/>
            <person name="McCusker W."/>
            <person name="McDonough S."/>
            <person name="Mehta T."/>
            <person name="Meldrim J."/>
            <person name="Meneus L."/>
            <person name="Mihai O."/>
            <person name="Mihalev A."/>
            <person name="Mihova T."/>
            <person name="Mittelman R."/>
            <person name="Mlenga V."/>
            <person name="Montmayeur A."/>
            <person name="Mulrain L."/>
            <person name="Navidi A."/>
            <person name="Naylor J."/>
            <person name="Negash T."/>
            <person name="Nguyen T."/>
            <person name="Nguyen N."/>
            <person name="Nicol R."/>
            <person name="Norbu C."/>
            <person name="Norbu N."/>
            <person name="Novod N."/>
            <person name="O'Neill B."/>
            <person name="Osman S."/>
            <person name="Markiewicz E."/>
            <person name="Oyono O.L."/>
            <person name="Patti C."/>
            <person name="Phunkhang P."/>
            <person name="Pierre F."/>
            <person name="Priest M."/>
            <person name="Raghuraman S."/>
            <person name="Rege F."/>
            <person name="Reyes R."/>
            <person name="Rise C."/>
            <person name="Rogov P."/>
            <person name="Ross K."/>
            <person name="Ryan E."/>
            <person name="Settipalli S."/>
            <person name="Shea T."/>
            <person name="Sherpa N."/>
            <person name="Shi L."/>
            <person name="Shih D."/>
            <person name="Sparrow T."/>
            <person name="Spaulding J."/>
            <person name="Stalker J."/>
            <person name="Stange-Thomann N."/>
            <person name="Stavropoulos S."/>
            <person name="Stone C."/>
            <person name="Strader C."/>
            <person name="Tesfaye S."/>
            <person name="Thomson T."/>
            <person name="Thoulutsang Y."/>
            <person name="Thoulutsang D."/>
            <person name="Topham K."/>
            <person name="Topping I."/>
            <person name="Tsamla T."/>
            <person name="Vassiliev H."/>
            <person name="Vo A."/>
            <person name="Wangchuk T."/>
            <person name="Wangdi T."/>
            <person name="Weiand M."/>
            <person name="Wilkinson J."/>
            <person name="Wilson A."/>
            <person name="Yadav S."/>
            <person name="Young G."/>
            <person name="Yu Q."/>
            <person name="Zembek L."/>
            <person name="Zhong D."/>
            <person name="Zimmer A."/>
            <person name="Zwirko Z."/>
            <person name="Jaffe D.B."/>
            <person name="Alvarez P."/>
            <person name="Brockman W."/>
            <person name="Butler J."/>
            <person name="Chin C."/>
            <person name="Gnerre S."/>
            <person name="Grabherr M."/>
            <person name="Kleber M."/>
            <person name="Mauceli E."/>
            <person name="MacCallum I."/>
        </authorList>
    </citation>
    <scope>NUCLEOTIDE SEQUENCE [LARGE SCALE GENOMIC DNA]</scope>
    <source>
        <strain evidence="3">white501</strain>
    </source>
</reference>
<dbReference type="Proteomes" id="UP000000304">
    <property type="component" value="Chromosome 2R"/>
</dbReference>